<comment type="caution">
    <text evidence="2">The sequence shown here is derived from an EMBL/GenBank/DDBJ whole genome shotgun (WGS) entry which is preliminary data.</text>
</comment>
<dbReference type="EMBL" id="LAZR01006691">
    <property type="protein sequence ID" value="KKM90296.1"/>
    <property type="molecule type" value="Genomic_DNA"/>
</dbReference>
<name>A0A0F9LTB8_9ZZZZ</name>
<dbReference type="Gene3D" id="3.10.350.10">
    <property type="entry name" value="LysM domain"/>
    <property type="match status" value="3"/>
</dbReference>
<dbReference type="PROSITE" id="PS51257">
    <property type="entry name" value="PROKAR_LIPOPROTEIN"/>
    <property type="match status" value="1"/>
</dbReference>
<dbReference type="AlphaFoldDB" id="A0A0F9LTB8"/>
<protein>
    <recommendedName>
        <fullName evidence="1">LysM domain-containing protein</fullName>
    </recommendedName>
</protein>
<dbReference type="SUPFAM" id="SSF53955">
    <property type="entry name" value="Lysozyme-like"/>
    <property type="match status" value="1"/>
</dbReference>
<organism evidence="2">
    <name type="scientific">marine sediment metagenome</name>
    <dbReference type="NCBI Taxonomy" id="412755"/>
    <lineage>
        <taxon>unclassified sequences</taxon>
        <taxon>metagenomes</taxon>
        <taxon>ecological metagenomes</taxon>
    </lineage>
</organism>
<evidence type="ECO:0000313" key="2">
    <source>
        <dbReference type="EMBL" id="KKM90296.1"/>
    </source>
</evidence>
<dbReference type="InterPro" id="IPR000189">
    <property type="entry name" value="Transglyc_AS"/>
</dbReference>
<dbReference type="InterPro" id="IPR008258">
    <property type="entry name" value="Transglycosylase_SLT_dom_1"/>
</dbReference>
<proteinExistence type="predicted"/>
<dbReference type="InterPro" id="IPR036779">
    <property type="entry name" value="LysM_dom_sf"/>
</dbReference>
<reference evidence="2" key="1">
    <citation type="journal article" date="2015" name="Nature">
        <title>Complex archaea that bridge the gap between prokaryotes and eukaryotes.</title>
        <authorList>
            <person name="Spang A."/>
            <person name="Saw J.H."/>
            <person name="Jorgensen S.L."/>
            <person name="Zaremba-Niedzwiedzka K."/>
            <person name="Martijn J."/>
            <person name="Lind A.E."/>
            <person name="van Eijk R."/>
            <person name="Schleper C."/>
            <person name="Guy L."/>
            <person name="Ettema T.J."/>
        </authorList>
    </citation>
    <scope>NUCLEOTIDE SEQUENCE</scope>
</reference>
<gene>
    <name evidence="2" type="ORF">LCGC14_1240060</name>
</gene>
<dbReference type="GO" id="GO:0000270">
    <property type="term" value="P:peptidoglycan metabolic process"/>
    <property type="evidence" value="ECO:0007669"/>
    <property type="project" value="InterPro"/>
</dbReference>
<dbReference type="Pfam" id="PF01464">
    <property type="entry name" value="SLT"/>
    <property type="match status" value="1"/>
</dbReference>
<dbReference type="CDD" id="cd00118">
    <property type="entry name" value="LysM"/>
    <property type="match status" value="3"/>
</dbReference>
<dbReference type="PROSITE" id="PS51782">
    <property type="entry name" value="LYSM"/>
    <property type="match status" value="3"/>
</dbReference>
<evidence type="ECO:0000259" key="1">
    <source>
        <dbReference type="PROSITE" id="PS51782"/>
    </source>
</evidence>
<dbReference type="GO" id="GO:0016020">
    <property type="term" value="C:membrane"/>
    <property type="evidence" value="ECO:0007669"/>
    <property type="project" value="InterPro"/>
</dbReference>
<dbReference type="CDD" id="cd16894">
    <property type="entry name" value="MltD-like"/>
    <property type="match status" value="1"/>
</dbReference>
<dbReference type="Gene3D" id="1.10.530.10">
    <property type="match status" value="1"/>
</dbReference>
<dbReference type="PANTHER" id="PTHR33734:SF22">
    <property type="entry name" value="MEMBRANE-BOUND LYTIC MUREIN TRANSGLYCOSYLASE D"/>
    <property type="match status" value="1"/>
</dbReference>
<feature type="domain" description="LysM" evidence="1">
    <location>
        <begin position="358"/>
        <end position="403"/>
    </location>
</feature>
<accession>A0A0F9LTB8</accession>
<feature type="domain" description="LysM" evidence="1">
    <location>
        <begin position="431"/>
        <end position="475"/>
    </location>
</feature>
<sequence>MLLLKLFRLCSLSLTTLLFLTACSSPIVPVKPETTDQHASNHSQKVGYTPWQSAYGKIPQPSQNLISHFPSADTQETIVSLPSIDLWQRIRNGYGIEEDILNPETQKQLDWFASRPDFINTVADRAKPYLYYIVGELEKRNMPLELAFLPVIESAYQPLANSSSNASGLWQFIPGTGKILGLDQNWWYDGRRDIIQSTDAALDYLQKLHKDFGDWQLALAAYNGGEGTVGRAIKDNIKRGMPTDFWSLNLPAETSKYVPKFMAIAHLLNDPSDYDLTLDPIEDIPVFTVVDTGSQIDLALAARLADISTDEIHQLNPGFNRSATAPQGPHRLVLPLDKVETFQQGLDELAVNDRVHWSKHTVMSGESLQSISKRYKTTVNAIKKINGIKSKSNVIRLGSNLLIPVLSSNSNNISVASLQHVNVKSPSGNKQIYAVNAGDTWWDIANKHSIDVMDLVLWNDKSPKDMLSVGQKLVIWTNNNSTNDGTKKINYLTKKGDSLWKISQKFKVSVAQLLDWNGLSDRSLLRPGQILTVHVIVTAQNESTL</sequence>
<dbReference type="PANTHER" id="PTHR33734">
    <property type="entry name" value="LYSM DOMAIN-CONTAINING GPI-ANCHORED PROTEIN 2"/>
    <property type="match status" value="1"/>
</dbReference>
<dbReference type="InterPro" id="IPR018392">
    <property type="entry name" value="LysM"/>
</dbReference>
<dbReference type="GO" id="GO:0008932">
    <property type="term" value="F:lytic endotransglycosylase activity"/>
    <property type="evidence" value="ECO:0007669"/>
    <property type="project" value="TreeGrafter"/>
</dbReference>
<dbReference type="Pfam" id="PF01476">
    <property type="entry name" value="LysM"/>
    <property type="match status" value="3"/>
</dbReference>
<dbReference type="SUPFAM" id="SSF54106">
    <property type="entry name" value="LysM domain"/>
    <property type="match status" value="3"/>
</dbReference>
<feature type="domain" description="LysM" evidence="1">
    <location>
        <begin position="489"/>
        <end position="533"/>
    </location>
</feature>
<dbReference type="SMART" id="SM00257">
    <property type="entry name" value="LysM"/>
    <property type="match status" value="3"/>
</dbReference>
<dbReference type="InterPro" id="IPR023346">
    <property type="entry name" value="Lysozyme-like_dom_sf"/>
</dbReference>
<dbReference type="PROSITE" id="PS00922">
    <property type="entry name" value="TRANSGLYCOSYLASE"/>
    <property type="match status" value="1"/>
</dbReference>